<protein>
    <recommendedName>
        <fullName evidence="2">HTH cro/C1-type domain-containing protein</fullName>
    </recommendedName>
</protein>
<dbReference type="STRING" id="1912961.BU204_23095"/>
<dbReference type="PANTHER" id="PTHR46797:SF1">
    <property type="entry name" value="METHYLPHOSPHONATE SYNTHASE"/>
    <property type="match status" value="1"/>
</dbReference>
<sequence length="274" mass="30692">MVDRRKSTVRDRQIGTRLRTLRESKGLRMAAAAKVTGLSAPTLSRIETGKRRISTEDVAMLTTAYGMPVEDRQELIEFVKQGDSGGWWERPLPGVPPEMGLLASYEAEANSIIDWSVMLIPGLLQIEAYARAYMLSARVVPDEADLRWIARRRRQDILGKIDYTAYIYEGALGVGFGGRAAFREQIKHLLEAPDRGVGVRLVRERQPVAVLLHSWHYMTFPSVDPIVNVEVSSGGIYLQDDQAAPYTRHVMMLDEIAVSRSATKAKLQALLKEI</sequence>
<dbReference type="InterPro" id="IPR010982">
    <property type="entry name" value="Lambda_DNA-bd_dom_sf"/>
</dbReference>
<dbReference type="Pfam" id="PF19054">
    <property type="entry name" value="DUF5753"/>
    <property type="match status" value="1"/>
</dbReference>
<gene>
    <name evidence="3" type="ORF">BU204_23095</name>
</gene>
<evidence type="ECO:0000313" key="4">
    <source>
        <dbReference type="Proteomes" id="UP000185596"/>
    </source>
</evidence>
<evidence type="ECO:0000259" key="2">
    <source>
        <dbReference type="PROSITE" id="PS50943"/>
    </source>
</evidence>
<dbReference type="InterPro" id="IPR043917">
    <property type="entry name" value="DUF5753"/>
</dbReference>
<keyword evidence="4" id="KW-1185">Reference proteome</keyword>
<dbReference type="CDD" id="cd00093">
    <property type="entry name" value="HTH_XRE"/>
    <property type="match status" value="1"/>
</dbReference>
<dbReference type="Pfam" id="PF13560">
    <property type="entry name" value="HTH_31"/>
    <property type="match status" value="1"/>
</dbReference>
<dbReference type="GO" id="GO:0005829">
    <property type="term" value="C:cytosol"/>
    <property type="evidence" value="ECO:0007669"/>
    <property type="project" value="TreeGrafter"/>
</dbReference>
<dbReference type="PANTHER" id="PTHR46797">
    <property type="entry name" value="HTH-TYPE TRANSCRIPTIONAL REGULATOR"/>
    <property type="match status" value="1"/>
</dbReference>
<evidence type="ECO:0000256" key="1">
    <source>
        <dbReference type="ARBA" id="ARBA00023125"/>
    </source>
</evidence>
<dbReference type="OrthoDB" id="2991476at2"/>
<dbReference type="Gene3D" id="1.10.260.40">
    <property type="entry name" value="lambda repressor-like DNA-binding domains"/>
    <property type="match status" value="1"/>
</dbReference>
<accession>A0A1Q8CLC7</accession>
<feature type="domain" description="HTH cro/C1-type" evidence="2">
    <location>
        <begin position="18"/>
        <end position="72"/>
    </location>
</feature>
<reference evidence="3 4" key="1">
    <citation type="submission" date="2016-12" db="EMBL/GenBank/DDBJ databases">
        <title>The draft genome sequence of Actinophytocola sp. 11-183.</title>
        <authorList>
            <person name="Wang W."/>
            <person name="Yuan L."/>
        </authorList>
    </citation>
    <scope>NUCLEOTIDE SEQUENCE [LARGE SCALE GENOMIC DNA]</scope>
    <source>
        <strain evidence="3 4">11-183</strain>
    </source>
</reference>
<organism evidence="3 4">
    <name type="scientific">Actinophytocola xanthii</name>
    <dbReference type="NCBI Taxonomy" id="1912961"/>
    <lineage>
        <taxon>Bacteria</taxon>
        <taxon>Bacillati</taxon>
        <taxon>Actinomycetota</taxon>
        <taxon>Actinomycetes</taxon>
        <taxon>Pseudonocardiales</taxon>
        <taxon>Pseudonocardiaceae</taxon>
    </lineage>
</organism>
<dbReference type="InterPro" id="IPR050807">
    <property type="entry name" value="TransReg_Diox_bact_type"/>
</dbReference>
<dbReference type="PROSITE" id="PS50943">
    <property type="entry name" value="HTH_CROC1"/>
    <property type="match status" value="1"/>
</dbReference>
<dbReference type="EMBL" id="MSIE01000044">
    <property type="protein sequence ID" value="OLF15160.1"/>
    <property type="molecule type" value="Genomic_DNA"/>
</dbReference>
<dbReference type="InterPro" id="IPR001387">
    <property type="entry name" value="Cro/C1-type_HTH"/>
</dbReference>
<dbReference type="SMART" id="SM00530">
    <property type="entry name" value="HTH_XRE"/>
    <property type="match status" value="1"/>
</dbReference>
<name>A0A1Q8CLC7_9PSEU</name>
<dbReference type="Proteomes" id="UP000185596">
    <property type="component" value="Unassembled WGS sequence"/>
</dbReference>
<comment type="caution">
    <text evidence="3">The sequence shown here is derived from an EMBL/GenBank/DDBJ whole genome shotgun (WGS) entry which is preliminary data.</text>
</comment>
<dbReference type="AlphaFoldDB" id="A0A1Q8CLC7"/>
<evidence type="ECO:0000313" key="3">
    <source>
        <dbReference type="EMBL" id="OLF15160.1"/>
    </source>
</evidence>
<dbReference type="GO" id="GO:0003700">
    <property type="term" value="F:DNA-binding transcription factor activity"/>
    <property type="evidence" value="ECO:0007669"/>
    <property type="project" value="TreeGrafter"/>
</dbReference>
<dbReference type="GO" id="GO:0003677">
    <property type="term" value="F:DNA binding"/>
    <property type="evidence" value="ECO:0007669"/>
    <property type="project" value="UniProtKB-KW"/>
</dbReference>
<dbReference type="SUPFAM" id="SSF47413">
    <property type="entry name" value="lambda repressor-like DNA-binding domains"/>
    <property type="match status" value="1"/>
</dbReference>
<keyword evidence="1" id="KW-0238">DNA-binding</keyword>
<proteinExistence type="predicted"/>